<dbReference type="GO" id="GO:0016301">
    <property type="term" value="F:kinase activity"/>
    <property type="evidence" value="ECO:0007669"/>
    <property type="project" value="UniProtKB-KW"/>
</dbReference>
<feature type="region of interest" description="Disordered" evidence="1">
    <location>
        <begin position="1"/>
        <end position="43"/>
    </location>
</feature>
<comment type="caution">
    <text evidence="2">The sequence shown here is derived from an EMBL/GenBank/DDBJ whole genome shotgun (WGS) entry which is preliminary data.</text>
</comment>
<dbReference type="AlphaFoldDB" id="A0A402CKB0"/>
<protein>
    <submittedName>
        <fullName evidence="2">Tyrosine-protein kinase Wzc</fullName>
    </submittedName>
</protein>
<sequence length="43" mass="5016">MPDHYGNEQQSGAPVPPTPRRTRRCRDDQEPWSETDAPRDHTQ</sequence>
<evidence type="ECO:0000256" key="1">
    <source>
        <dbReference type="SAM" id="MobiDB-lite"/>
    </source>
</evidence>
<reference evidence="2 3" key="1">
    <citation type="submission" date="2018-11" db="EMBL/GenBank/DDBJ databases">
        <title>Microbial catabolism of amino acid.</title>
        <authorList>
            <person name="Hibi M."/>
            <person name="Ogawa J."/>
        </authorList>
    </citation>
    <scope>NUCLEOTIDE SEQUENCE [LARGE SCALE GENOMIC DNA]</scope>
    <source>
        <strain evidence="2 3">C31-06</strain>
    </source>
</reference>
<evidence type="ECO:0000313" key="3">
    <source>
        <dbReference type="Proteomes" id="UP000287519"/>
    </source>
</evidence>
<gene>
    <name evidence="2" type="ORF">Rhow_008388</name>
</gene>
<dbReference type="Proteomes" id="UP000287519">
    <property type="component" value="Unassembled WGS sequence"/>
</dbReference>
<keyword evidence="2" id="KW-0808">Transferase</keyword>
<name>A0A402CKB0_RHOWR</name>
<proteinExistence type="predicted"/>
<keyword evidence="3" id="KW-1185">Reference proteome</keyword>
<keyword evidence="2" id="KW-0418">Kinase</keyword>
<accession>A0A402CKB0</accession>
<organism evidence="2 3">
    <name type="scientific">Rhodococcus wratislaviensis</name>
    <name type="common">Tsukamurella wratislaviensis</name>
    <dbReference type="NCBI Taxonomy" id="44752"/>
    <lineage>
        <taxon>Bacteria</taxon>
        <taxon>Bacillati</taxon>
        <taxon>Actinomycetota</taxon>
        <taxon>Actinomycetes</taxon>
        <taxon>Mycobacteriales</taxon>
        <taxon>Nocardiaceae</taxon>
        <taxon>Rhodococcus</taxon>
    </lineage>
</organism>
<dbReference type="EMBL" id="BHYM01000086">
    <property type="protein sequence ID" value="GCE44090.1"/>
    <property type="molecule type" value="Genomic_DNA"/>
</dbReference>
<evidence type="ECO:0000313" key="2">
    <source>
        <dbReference type="EMBL" id="GCE44090.1"/>
    </source>
</evidence>